<dbReference type="AlphaFoldDB" id="A0AAF0F0K6"/>
<keyword evidence="6" id="KW-1185">Reference proteome</keyword>
<dbReference type="InterPro" id="IPR007015">
    <property type="entry name" value="DNA_pol_V/MYBBP1A"/>
</dbReference>
<dbReference type="Pfam" id="PF04931">
    <property type="entry name" value="DNA_pol_phi"/>
    <property type="match status" value="1"/>
</dbReference>
<proteinExistence type="inferred from homology"/>
<dbReference type="PANTHER" id="PTHR13213">
    <property type="entry name" value="MYB-BINDING PROTEIN 1A FAMILY MEMBER"/>
    <property type="match status" value="1"/>
</dbReference>
<feature type="region of interest" description="Disordered" evidence="4">
    <location>
        <begin position="1109"/>
        <end position="1136"/>
    </location>
</feature>
<dbReference type="PANTHER" id="PTHR13213:SF2">
    <property type="entry name" value="MYB-BINDING PROTEIN 1A"/>
    <property type="match status" value="1"/>
</dbReference>
<dbReference type="SUPFAM" id="SSF48371">
    <property type="entry name" value="ARM repeat"/>
    <property type="match status" value="1"/>
</dbReference>
<evidence type="ECO:0000256" key="4">
    <source>
        <dbReference type="SAM" id="MobiDB-lite"/>
    </source>
</evidence>
<evidence type="ECO:0000256" key="3">
    <source>
        <dbReference type="ARBA" id="ARBA00023242"/>
    </source>
</evidence>
<comment type="subcellular location">
    <subcellularLocation>
        <location evidence="1">Nucleus</location>
    </subcellularLocation>
</comment>
<comment type="similarity">
    <text evidence="2">Belongs to the MYBBP1A family.</text>
</comment>
<dbReference type="GO" id="GO:0000182">
    <property type="term" value="F:rDNA binding"/>
    <property type="evidence" value="ECO:0007669"/>
    <property type="project" value="TreeGrafter"/>
</dbReference>
<dbReference type="Proteomes" id="UP001219933">
    <property type="component" value="Chromosome 4"/>
</dbReference>
<gene>
    <name evidence="5" type="primary">POL5</name>
    <name evidence="5" type="ORF">MCUN1_002909</name>
</gene>
<sequence length="1136" mass="125308">MAGTLALFWGLAAVEKDARLGASDALVDELVRQSSQIDSGEPFVPEHGSVSVETDEAEVVEAEQRIDALSADTSYSLRRLVRGLASPRENARTGFAVALTELLSHLPSVSSHDVLVLLLKHTVTRGNLSGQEVRDLQFARIFGIYALIRSGIVYSRGSLAVYQRLFNVLLAVASNKSWISESCGWVLTELINGLESAPAWRSEALAWTADCVVANAELSPEKLALIIVLLRHPELRVTERFSPLKSPSLFATSNLTLLGSALREGAPIHLSDAPPPKPGSWNAKLPFVWDMVFDVYFGADDAARTGAAPFADMFRIMVDENLFATNASSERKSWGFQVLHLALQRAPADVLPFLFTPNLMRTWVNHLSNKDRLLHSMATKTVTVVSDAVKRNPTAGVALVTQLLGEQGRQNFDRITHTKTIESILASLDESGVQQYLAYLRGIAYSPAASDDQKHIASQRQWVCDQMLALVRSNLMPKSQGWIQEIIVFLLGFGYFDIVTPPPAPWQHVLQKPAVAFDENIQTVCRARFLSCLSELKGEVDGKPWVVHAYETLNKMGKNKAFKRLAEPVNRERMEAGATLLRSLKKAAAKASEADRVRIHAFENLLAAVIFVAHEDEEDAPDMIEPLVDAAQLLFFNKAAEDVQPIEVLVDSLVDLLEVSSAFLRGIVCSVFAQFSGEVNEHAISRIVDQLGIAEDIEGDEEQMEEDEEVQDEEEDEEEEEEEEEEIEESEEEGEDSDDEEANDDEVDPILRSKVEEAMRAIGAADDSDEDDALDDEQMISLDDKLADIFRQHSSSRRKDREAEKRDTAMFQNKVLDLLEIYAKEQSGNPLIMRIVEPLFALAKGPGDTSPQVANRAGQIIRARICKGKEQVRGGFDVQRAYESLATLHKFARSGNHSSLADLTSALSQFYTKVLLRSENADVAAVAAVYSETLSDFLRRKASPVRPAFLLDAIRRFPELGWALRDELLDGSRVSAAARAFRQVQALHMLQAVLQQQQQENTRQASADQVLAFVADVRSAIVEIVQTAARSDDSQLNAQRLKEVLRFALQAVRIGARISQEASADALVEALPPSAFASLSEDLSSSERFKNSTSLLGMLKEAQSIITRAAAAEPSRKRTAPSTGRKSKKAKSDSDA</sequence>
<organism evidence="5 6">
    <name type="scientific">Malassezia cuniculi</name>
    <dbReference type="NCBI Taxonomy" id="948313"/>
    <lineage>
        <taxon>Eukaryota</taxon>
        <taxon>Fungi</taxon>
        <taxon>Dikarya</taxon>
        <taxon>Basidiomycota</taxon>
        <taxon>Ustilaginomycotina</taxon>
        <taxon>Malasseziomycetes</taxon>
        <taxon>Malasseziales</taxon>
        <taxon>Malasseziaceae</taxon>
        <taxon>Malassezia</taxon>
    </lineage>
</organism>
<keyword evidence="5" id="KW-0239">DNA-directed DNA polymerase</keyword>
<dbReference type="GO" id="GO:0005730">
    <property type="term" value="C:nucleolus"/>
    <property type="evidence" value="ECO:0007669"/>
    <property type="project" value="InterPro"/>
</dbReference>
<evidence type="ECO:0000256" key="1">
    <source>
        <dbReference type="ARBA" id="ARBA00004123"/>
    </source>
</evidence>
<name>A0AAF0F0K6_9BASI</name>
<dbReference type="EC" id="2.7.7.7" evidence="5"/>
<keyword evidence="5" id="KW-0808">Transferase</keyword>
<evidence type="ECO:0000256" key="2">
    <source>
        <dbReference type="ARBA" id="ARBA00006809"/>
    </source>
</evidence>
<dbReference type="InterPro" id="IPR016024">
    <property type="entry name" value="ARM-type_fold"/>
</dbReference>
<dbReference type="EMBL" id="CP119880">
    <property type="protein sequence ID" value="WFD36038.1"/>
    <property type="molecule type" value="Genomic_DNA"/>
</dbReference>
<accession>A0AAF0F0K6</accession>
<keyword evidence="5" id="KW-0548">Nucleotidyltransferase</keyword>
<dbReference type="GO" id="GO:0003887">
    <property type="term" value="F:DNA-directed DNA polymerase activity"/>
    <property type="evidence" value="ECO:0007669"/>
    <property type="project" value="UniProtKB-KW"/>
</dbReference>
<protein>
    <submittedName>
        <fullName evidence="5">DNA-directed DNA polymerase</fullName>
        <ecNumber evidence="5">2.7.7.7</ecNumber>
    </submittedName>
</protein>
<dbReference type="GO" id="GO:0006355">
    <property type="term" value="P:regulation of DNA-templated transcription"/>
    <property type="evidence" value="ECO:0007669"/>
    <property type="project" value="InterPro"/>
</dbReference>
<keyword evidence="3" id="KW-0539">Nucleus</keyword>
<evidence type="ECO:0000313" key="5">
    <source>
        <dbReference type="EMBL" id="WFD36038.1"/>
    </source>
</evidence>
<evidence type="ECO:0000313" key="6">
    <source>
        <dbReference type="Proteomes" id="UP001219933"/>
    </source>
</evidence>
<feature type="region of interest" description="Disordered" evidence="4">
    <location>
        <begin position="699"/>
        <end position="749"/>
    </location>
</feature>
<reference evidence="5" key="1">
    <citation type="submission" date="2023-03" db="EMBL/GenBank/DDBJ databases">
        <title>Mating type loci evolution in Malassezia.</title>
        <authorList>
            <person name="Coelho M.A."/>
        </authorList>
    </citation>
    <scope>NUCLEOTIDE SEQUENCE</scope>
    <source>
        <strain evidence="5">CBS 11721</strain>
    </source>
</reference>
<feature type="compositionally biased region" description="Acidic residues" evidence="4">
    <location>
        <begin position="699"/>
        <end position="748"/>
    </location>
</feature>